<evidence type="ECO:0000313" key="2">
    <source>
        <dbReference type="Proteomes" id="UP000195880"/>
    </source>
</evidence>
<dbReference type="Proteomes" id="UP000195880">
    <property type="component" value="Chromosome"/>
</dbReference>
<evidence type="ECO:0000313" key="1">
    <source>
        <dbReference type="EMBL" id="ARX85646.1"/>
    </source>
</evidence>
<protein>
    <recommendedName>
        <fullName evidence="3">RNA polymerase sigma-70 region 4 domain-containing protein</fullName>
    </recommendedName>
</protein>
<sequence>MKQHVDSALACLDEIPDPVERELAARVLADELLPDAGRQVKAVRTAAVQELRTERGLKLREVAELYELSVPRVDQLAKGK</sequence>
<accession>A0A1Z1WGS2</accession>
<name>A0A1Z1WGS2_9ACTN</name>
<dbReference type="EMBL" id="CP021748">
    <property type="protein sequence ID" value="ARX85646.1"/>
    <property type="molecule type" value="Genomic_DNA"/>
</dbReference>
<dbReference type="KEGG" id="salf:SMD44_05110"/>
<reference evidence="1 2" key="1">
    <citation type="submission" date="2017-05" db="EMBL/GenBank/DDBJ databases">
        <title>Streptomyces alboflavus Genome sequencing and assembly.</title>
        <authorList>
            <person name="Wang Y."/>
            <person name="Du B."/>
            <person name="Ding Y."/>
            <person name="Liu H."/>
            <person name="Hou Q."/>
            <person name="Liu K."/>
            <person name="Wang C."/>
            <person name="Yao L."/>
        </authorList>
    </citation>
    <scope>NUCLEOTIDE SEQUENCE [LARGE SCALE GENOMIC DNA]</scope>
    <source>
        <strain evidence="1 2">MDJK44</strain>
    </source>
</reference>
<keyword evidence="2" id="KW-1185">Reference proteome</keyword>
<organism evidence="1 2">
    <name type="scientific">Streptomyces alboflavus</name>
    <dbReference type="NCBI Taxonomy" id="67267"/>
    <lineage>
        <taxon>Bacteria</taxon>
        <taxon>Bacillati</taxon>
        <taxon>Actinomycetota</taxon>
        <taxon>Actinomycetes</taxon>
        <taxon>Kitasatosporales</taxon>
        <taxon>Streptomycetaceae</taxon>
        <taxon>Streptomyces</taxon>
    </lineage>
</organism>
<dbReference type="AlphaFoldDB" id="A0A1Z1WGS2"/>
<proteinExistence type="predicted"/>
<gene>
    <name evidence="1" type="ORF">SMD44_05110</name>
</gene>
<evidence type="ECO:0008006" key="3">
    <source>
        <dbReference type="Google" id="ProtNLM"/>
    </source>
</evidence>